<dbReference type="Pfam" id="PF00664">
    <property type="entry name" value="ABC_membrane"/>
    <property type="match status" value="2"/>
</dbReference>
<evidence type="ECO:0000256" key="6">
    <source>
        <dbReference type="ARBA" id="ARBA00022840"/>
    </source>
</evidence>
<dbReference type="PROSITE" id="PS50893">
    <property type="entry name" value="ABC_TRANSPORTER_2"/>
    <property type="match status" value="2"/>
</dbReference>
<dbReference type="PROSITE" id="PS00211">
    <property type="entry name" value="ABC_TRANSPORTER_1"/>
    <property type="match status" value="2"/>
</dbReference>
<feature type="transmembrane region" description="Helical" evidence="9">
    <location>
        <begin position="12"/>
        <end position="31"/>
    </location>
</feature>
<dbReference type="FunFam" id="1.20.1560.10:FF:000066">
    <property type="entry name" value="ABC multidrug transporter (Eurofung)"/>
    <property type="match status" value="1"/>
</dbReference>
<feature type="domain" description="ABC transmembrane type-1" evidence="11">
    <location>
        <begin position="851"/>
        <end position="1126"/>
    </location>
</feature>
<dbReference type="KEGG" id="trr:M419DRAFT_24703"/>
<dbReference type="InterPro" id="IPR044726">
    <property type="entry name" value="ABCC_6TM_D2"/>
</dbReference>
<evidence type="ECO:0000313" key="13">
    <source>
        <dbReference type="Proteomes" id="UP000024376"/>
    </source>
</evidence>
<reference evidence="13" key="1">
    <citation type="journal article" date="2013" name="Ind. Biotechnol.">
        <title>Comparative genomics analysis of Trichoderma reesei strains.</title>
        <authorList>
            <person name="Koike H."/>
            <person name="Aerts A."/>
            <person name="LaButti K."/>
            <person name="Grigoriev I.V."/>
            <person name="Baker S.E."/>
        </authorList>
    </citation>
    <scope>NUCLEOTIDE SEQUENCE [LARGE SCALE GENOMIC DNA]</scope>
    <source>
        <strain evidence="13">ATCC 56765 / BCRC 32924 / NRRL 11460 / Rut C-30</strain>
    </source>
</reference>
<evidence type="ECO:0000256" key="5">
    <source>
        <dbReference type="ARBA" id="ARBA00022741"/>
    </source>
</evidence>
<evidence type="ECO:0000256" key="9">
    <source>
        <dbReference type="SAM" id="Phobius"/>
    </source>
</evidence>
<protein>
    <submittedName>
        <fullName evidence="12">ABC transporter</fullName>
    </submittedName>
</protein>
<dbReference type="PANTHER" id="PTHR24223:SF345">
    <property type="entry name" value="ABC MULTIDRUG TRANSPORTER (EUROFUNG)"/>
    <property type="match status" value="1"/>
</dbReference>
<feature type="domain" description="ABC transporter" evidence="10">
    <location>
        <begin position="573"/>
        <end position="801"/>
    </location>
</feature>
<evidence type="ECO:0000259" key="10">
    <source>
        <dbReference type="PROSITE" id="PS50893"/>
    </source>
</evidence>
<dbReference type="InterPro" id="IPR003593">
    <property type="entry name" value="AAA+_ATPase"/>
</dbReference>
<feature type="transmembrane region" description="Helical" evidence="9">
    <location>
        <begin position="175"/>
        <end position="191"/>
    </location>
</feature>
<dbReference type="GO" id="GO:0016887">
    <property type="term" value="F:ATP hydrolysis activity"/>
    <property type="evidence" value="ECO:0007669"/>
    <property type="project" value="InterPro"/>
</dbReference>
<evidence type="ECO:0000313" key="12">
    <source>
        <dbReference type="EMBL" id="ETS02496.1"/>
    </source>
</evidence>
<dbReference type="Proteomes" id="UP000024376">
    <property type="component" value="Unassembled WGS sequence"/>
</dbReference>
<name>A0A024SDA8_HYPJR</name>
<dbReference type="InterPro" id="IPR050173">
    <property type="entry name" value="ABC_transporter_C-like"/>
</dbReference>
<dbReference type="InterPro" id="IPR036640">
    <property type="entry name" value="ABC1_TM_sf"/>
</dbReference>
<feature type="transmembrane region" description="Helical" evidence="9">
    <location>
        <begin position="850"/>
        <end position="871"/>
    </location>
</feature>
<evidence type="ECO:0000256" key="7">
    <source>
        <dbReference type="ARBA" id="ARBA00022989"/>
    </source>
</evidence>
<dbReference type="GO" id="GO:0140359">
    <property type="term" value="F:ABC-type transporter activity"/>
    <property type="evidence" value="ECO:0007669"/>
    <property type="project" value="InterPro"/>
</dbReference>
<dbReference type="PANTHER" id="PTHR24223">
    <property type="entry name" value="ATP-BINDING CASSETTE SUB-FAMILY C"/>
    <property type="match status" value="1"/>
</dbReference>
<feature type="transmembrane region" description="Helical" evidence="9">
    <location>
        <begin position="387"/>
        <end position="407"/>
    </location>
</feature>
<dbReference type="HOGENOM" id="CLU_000604_27_5_1"/>
<feature type="transmembrane region" description="Helical" evidence="9">
    <location>
        <begin position="982"/>
        <end position="1000"/>
    </location>
</feature>
<dbReference type="Pfam" id="PF00005">
    <property type="entry name" value="ABC_tran"/>
    <property type="match status" value="2"/>
</dbReference>
<dbReference type="GO" id="GO:0005886">
    <property type="term" value="C:plasma membrane"/>
    <property type="evidence" value="ECO:0007669"/>
    <property type="project" value="UniProtKB-SubCell"/>
</dbReference>
<gene>
    <name evidence="12" type="ORF">M419DRAFT_24703</name>
</gene>
<feature type="transmembrane region" description="Helical" evidence="9">
    <location>
        <begin position="288"/>
        <end position="306"/>
    </location>
</feature>
<feature type="domain" description="ABC transporter" evidence="10">
    <location>
        <begin position="1164"/>
        <end position="1419"/>
    </location>
</feature>
<dbReference type="InterPro" id="IPR017871">
    <property type="entry name" value="ABC_transporter-like_CS"/>
</dbReference>
<dbReference type="SUPFAM" id="SSF52540">
    <property type="entry name" value="P-loop containing nucleoside triphosphate hydrolases"/>
    <property type="match status" value="2"/>
</dbReference>
<evidence type="ECO:0000256" key="8">
    <source>
        <dbReference type="ARBA" id="ARBA00023136"/>
    </source>
</evidence>
<dbReference type="InterPro" id="IPR027417">
    <property type="entry name" value="P-loop_NTPase"/>
</dbReference>
<feature type="transmembrane region" description="Helical" evidence="9">
    <location>
        <begin position="1069"/>
        <end position="1089"/>
    </location>
</feature>
<dbReference type="CDD" id="cd18579">
    <property type="entry name" value="ABC_6TM_ABCC_D1"/>
    <property type="match status" value="1"/>
</dbReference>
<dbReference type="InterPro" id="IPR056227">
    <property type="entry name" value="TMD0_ABC"/>
</dbReference>
<keyword evidence="5" id="KW-0547">Nucleotide-binding</keyword>
<dbReference type="GO" id="GO:0005524">
    <property type="term" value="F:ATP binding"/>
    <property type="evidence" value="ECO:0007669"/>
    <property type="project" value="UniProtKB-KW"/>
</dbReference>
<feature type="transmembrane region" description="Helical" evidence="9">
    <location>
        <begin position="471"/>
        <end position="494"/>
    </location>
</feature>
<keyword evidence="3" id="KW-1003">Cell membrane</keyword>
<dbReference type="PROSITE" id="PS50929">
    <property type="entry name" value="ABC_TM1F"/>
    <property type="match status" value="2"/>
</dbReference>
<proteinExistence type="predicted"/>
<sequence length="1419" mass="155779">MASHGDESVFLSLTSAISLAFILLGSYRLWALRHEKIKVEPNWLVVTKSLVALLLPAILLSDLALALSQGRTDWLDIASRSAALVASVGLVWLSTAEHKRSIRPSSLIVLYLLLTIVFDTFALTYPGFSRVRSGGRSHAFLVAEAASRVAILVLESHEKTRILRSEYSNMSPEETAGLIGSVLFWWLNGLLSRGNRSILRGSHLPPLDSELEAEDLRRKILRTWENRSTKSESILTLLSVLLRCLARPFFAATLPRLGLVIFRCSQPILIEQAVRFVQGYTKGDDASAGYWLVVAAAFVYLGQTFSHARYFHLTNRLELMTRASLTTLIYNKALNIGSHAAETGKVITIISTDVDGAVEAGRMVHEAWAKLFELVLGVVLLVRQVKWLAPLPFIIIVFCSQVSRYVAQNIRVRQKGWNMATQRRISVLSSILGSMKSVKALGVSGAIMSYIDQLREDEIKASKNVRFMNAVYNASANALGIFAPVATIVVYAAVARLQGSQLNVSTAFTTVAILALVTEPANMIMTIVPNAVATSANFERIQAYLLEPPRTDERRVTGPSSDAPRAHSAEAAVRLDGVTVVSPTTKDPLLHNVNLVLLRGSVTTCSGPVGSGKSTLAKVILGEISPSEGAVTVSSASIGYCDQQAWLPTGKVKQIVGGFSTAIDEERYNAAIHACCLEHDLAGFPEGDETVVGSRGINLSGGQRQRLALARLVYSLHDIVVLDDPFSALDGNTENTVVDNLLGPNGWFKKNNTAVFLVTNSAQHFHVADEILVLDKGRIATRGSWDELKSSVSELTKFTFAQAEKRPEPATKIAKGKSQSTADAEEDLYRKTGDFSLYSYYLKSAGASNVILLNICSASYSFGMFFPQYLLKWWTEGPPDKSSYYMAGYIALAVLAWVATNGSTWSTSIRIAPRSGALLHKSLLRTIFGAPLLFFTSTDIGVILNRFSQDISYVDRQLPFALITVSTQIFKMLFQLVLILNIQRWLTVCLPICAVAVYLVQRIYLRTSRQLRVLELEYQSSLYQWFLETAEGVVTIRSFGWSPAAEEKNIEALNWALRPRYTLMCVQRWLSLVLNLIVNGIAIGLIVLAVRWRGTTTGGDIGAALNLILAANATLVRLVESWASLEVSLGAIARLRNVERFTPKEDRPEEDLVTYAGWPTKGEAQIAHLDAGYSPEHQILHDVNIDIKAGQRLVICGRTGSGKSTIVAALLRLIDSTGVLKVDGQDLLRTPRSVVRQKCFITITQEPFLIPQATLRFNLDPHSVVSDQVLEEALQKVAIWPLLSSKSNHTAAADVLNSELSALPALSAGQSQLLAVARAIVRKHALAAESDHPGADVPRPILLLDEATSSLDSETEDFIYGVLDREFVREGYTAVIVAHRLAVVLGRWRPEQDRVAWVEDGRVPKVGSYEEVIELVSRK</sequence>
<dbReference type="SMART" id="SM00382">
    <property type="entry name" value="AAA"/>
    <property type="match status" value="2"/>
</dbReference>
<evidence type="ECO:0000256" key="4">
    <source>
        <dbReference type="ARBA" id="ARBA00022692"/>
    </source>
</evidence>
<feature type="domain" description="ABC transmembrane type-1" evidence="11">
    <location>
        <begin position="275"/>
        <end position="533"/>
    </location>
</feature>
<dbReference type="SUPFAM" id="SSF90123">
    <property type="entry name" value="ABC transporter transmembrane region"/>
    <property type="match status" value="2"/>
</dbReference>
<keyword evidence="8 9" id="KW-0472">Membrane</keyword>
<feature type="transmembrane region" description="Helical" evidence="9">
    <location>
        <begin position="107"/>
        <end position="128"/>
    </location>
</feature>
<dbReference type="InterPro" id="IPR003439">
    <property type="entry name" value="ABC_transporter-like_ATP-bd"/>
</dbReference>
<dbReference type="Gene3D" id="1.20.1560.10">
    <property type="entry name" value="ABC transporter type 1, transmembrane domain"/>
    <property type="match status" value="2"/>
</dbReference>
<keyword evidence="6" id="KW-0067">ATP-binding</keyword>
<feature type="transmembrane region" description="Helical" evidence="9">
    <location>
        <begin position="43"/>
        <end position="65"/>
    </location>
</feature>
<dbReference type="OrthoDB" id="4139357at2759"/>
<dbReference type="InterPro" id="IPR011527">
    <property type="entry name" value="ABC1_TM_dom"/>
</dbReference>
<dbReference type="InterPro" id="IPR044746">
    <property type="entry name" value="ABCC_6TM_D1"/>
</dbReference>
<organism evidence="12 13">
    <name type="scientific">Hypocrea jecorina (strain ATCC 56765 / BCRC 32924 / NRRL 11460 / Rut C-30)</name>
    <name type="common">Trichoderma reesei</name>
    <dbReference type="NCBI Taxonomy" id="1344414"/>
    <lineage>
        <taxon>Eukaryota</taxon>
        <taxon>Fungi</taxon>
        <taxon>Dikarya</taxon>
        <taxon>Ascomycota</taxon>
        <taxon>Pezizomycotina</taxon>
        <taxon>Sordariomycetes</taxon>
        <taxon>Hypocreomycetidae</taxon>
        <taxon>Hypocreales</taxon>
        <taxon>Hypocreaceae</taxon>
        <taxon>Trichoderma</taxon>
    </lineage>
</organism>
<keyword evidence="7 9" id="KW-1133">Transmembrane helix</keyword>
<feature type="transmembrane region" description="Helical" evidence="9">
    <location>
        <begin position="77"/>
        <end position="95"/>
    </location>
</feature>
<keyword evidence="2" id="KW-0813">Transport</keyword>
<dbReference type="Pfam" id="PF24357">
    <property type="entry name" value="TMD0_ABC"/>
    <property type="match status" value="1"/>
</dbReference>
<keyword evidence="4 9" id="KW-0812">Transmembrane</keyword>
<evidence type="ECO:0000256" key="1">
    <source>
        <dbReference type="ARBA" id="ARBA00004651"/>
    </source>
</evidence>
<dbReference type="CDD" id="cd18580">
    <property type="entry name" value="ABC_6TM_ABCC_D2"/>
    <property type="match status" value="1"/>
</dbReference>
<evidence type="ECO:0000259" key="11">
    <source>
        <dbReference type="PROSITE" id="PS50929"/>
    </source>
</evidence>
<feature type="transmembrane region" description="Helical" evidence="9">
    <location>
        <begin position="883"/>
        <end position="902"/>
    </location>
</feature>
<dbReference type="Gene3D" id="3.40.50.300">
    <property type="entry name" value="P-loop containing nucleotide triphosphate hydrolases"/>
    <property type="match status" value="2"/>
</dbReference>
<comment type="subcellular location">
    <subcellularLocation>
        <location evidence="1">Cell membrane</location>
        <topology evidence="1">Multi-pass membrane protein</topology>
    </subcellularLocation>
</comment>
<evidence type="ECO:0000256" key="3">
    <source>
        <dbReference type="ARBA" id="ARBA00022475"/>
    </source>
</evidence>
<feature type="transmembrane region" description="Helical" evidence="9">
    <location>
        <begin position="923"/>
        <end position="944"/>
    </location>
</feature>
<evidence type="ECO:0000256" key="2">
    <source>
        <dbReference type="ARBA" id="ARBA00022448"/>
    </source>
</evidence>
<dbReference type="EMBL" id="KI911145">
    <property type="protein sequence ID" value="ETS02496.1"/>
    <property type="molecule type" value="Genomic_DNA"/>
</dbReference>
<accession>A0A024SDA8</accession>